<dbReference type="EMBL" id="JASCZI010151780">
    <property type="protein sequence ID" value="MED6174429.1"/>
    <property type="molecule type" value="Genomic_DNA"/>
</dbReference>
<gene>
    <name evidence="2" type="ORF">PIB30_068865</name>
</gene>
<evidence type="ECO:0000313" key="2">
    <source>
        <dbReference type="EMBL" id="MED6174429.1"/>
    </source>
</evidence>
<reference evidence="2 3" key="1">
    <citation type="journal article" date="2023" name="Plants (Basel)">
        <title>Bridging the Gap: Combining Genomics and Transcriptomics Approaches to Understand Stylosanthes scabra, an Orphan Legume from the Brazilian Caatinga.</title>
        <authorList>
            <person name="Ferreira-Neto J.R.C."/>
            <person name="da Silva M.D."/>
            <person name="Binneck E."/>
            <person name="de Melo N.F."/>
            <person name="da Silva R.H."/>
            <person name="de Melo A.L.T.M."/>
            <person name="Pandolfi V."/>
            <person name="Bustamante F.O."/>
            <person name="Brasileiro-Vidal A.C."/>
            <person name="Benko-Iseppon A.M."/>
        </authorList>
    </citation>
    <scope>NUCLEOTIDE SEQUENCE [LARGE SCALE GENOMIC DNA]</scope>
    <source>
        <tissue evidence="2">Leaves</tissue>
    </source>
</reference>
<accession>A0ABU6VMN5</accession>
<evidence type="ECO:0000313" key="3">
    <source>
        <dbReference type="Proteomes" id="UP001341840"/>
    </source>
</evidence>
<dbReference type="Proteomes" id="UP001341840">
    <property type="component" value="Unassembled WGS sequence"/>
</dbReference>
<feature type="compositionally biased region" description="Basic and acidic residues" evidence="1">
    <location>
        <begin position="18"/>
        <end position="30"/>
    </location>
</feature>
<sequence length="98" mass="11186">MKYIRARSPNLIHSSSFSEERKKIEAERKGGVHGGGGGVTIHPLYPASITFTPELRLTHRLRLRKALFVLFDCIPLESKAAVNRFYLQQSRFTEPFVN</sequence>
<comment type="caution">
    <text evidence="2">The sequence shown here is derived from an EMBL/GenBank/DDBJ whole genome shotgun (WGS) entry which is preliminary data.</text>
</comment>
<evidence type="ECO:0000256" key="1">
    <source>
        <dbReference type="SAM" id="MobiDB-lite"/>
    </source>
</evidence>
<keyword evidence="3" id="KW-1185">Reference proteome</keyword>
<protein>
    <submittedName>
        <fullName evidence="2">Uncharacterized protein</fullName>
    </submittedName>
</protein>
<organism evidence="2 3">
    <name type="scientific">Stylosanthes scabra</name>
    <dbReference type="NCBI Taxonomy" id="79078"/>
    <lineage>
        <taxon>Eukaryota</taxon>
        <taxon>Viridiplantae</taxon>
        <taxon>Streptophyta</taxon>
        <taxon>Embryophyta</taxon>
        <taxon>Tracheophyta</taxon>
        <taxon>Spermatophyta</taxon>
        <taxon>Magnoliopsida</taxon>
        <taxon>eudicotyledons</taxon>
        <taxon>Gunneridae</taxon>
        <taxon>Pentapetalae</taxon>
        <taxon>rosids</taxon>
        <taxon>fabids</taxon>
        <taxon>Fabales</taxon>
        <taxon>Fabaceae</taxon>
        <taxon>Papilionoideae</taxon>
        <taxon>50 kb inversion clade</taxon>
        <taxon>dalbergioids sensu lato</taxon>
        <taxon>Dalbergieae</taxon>
        <taxon>Pterocarpus clade</taxon>
        <taxon>Stylosanthes</taxon>
    </lineage>
</organism>
<proteinExistence type="predicted"/>
<feature type="region of interest" description="Disordered" evidence="1">
    <location>
        <begin position="16"/>
        <end position="37"/>
    </location>
</feature>
<name>A0ABU6VMN5_9FABA</name>